<organism evidence="3 4">
    <name type="scientific">Armadillidium nasatum</name>
    <dbReference type="NCBI Taxonomy" id="96803"/>
    <lineage>
        <taxon>Eukaryota</taxon>
        <taxon>Metazoa</taxon>
        <taxon>Ecdysozoa</taxon>
        <taxon>Arthropoda</taxon>
        <taxon>Crustacea</taxon>
        <taxon>Multicrustacea</taxon>
        <taxon>Malacostraca</taxon>
        <taxon>Eumalacostraca</taxon>
        <taxon>Peracarida</taxon>
        <taxon>Isopoda</taxon>
        <taxon>Oniscidea</taxon>
        <taxon>Crinocheta</taxon>
        <taxon>Armadillidiidae</taxon>
        <taxon>Armadillidium</taxon>
    </lineage>
</organism>
<dbReference type="GO" id="GO:0019391">
    <property type="term" value="P:glucuronoside catabolic process"/>
    <property type="evidence" value="ECO:0007669"/>
    <property type="project" value="TreeGrafter"/>
</dbReference>
<dbReference type="InterPro" id="IPR008979">
    <property type="entry name" value="Galactose-bd-like_sf"/>
</dbReference>
<dbReference type="PANTHER" id="PTHR10066">
    <property type="entry name" value="BETA-GLUCURONIDASE"/>
    <property type="match status" value="1"/>
</dbReference>
<feature type="signal peptide" evidence="2">
    <location>
        <begin position="1"/>
        <end position="19"/>
    </location>
</feature>
<dbReference type="AlphaFoldDB" id="A0A5N5SPJ4"/>
<dbReference type="GO" id="GO:0030246">
    <property type="term" value="F:carbohydrate binding"/>
    <property type="evidence" value="ECO:0007669"/>
    <property type="project" value="TreeGrafter"/>
</dbReference>
<dbReference type="OrthoDB" id="408532at2759"/>
<dbReference type="Proteomes" id="UP000326759">
    <property type="component" value="Unassembled WGS sequence"/>
</dbReference>
<dbReference type="PANTHER" id="PTHR10066:SF67">
    <property type="entry name" value="BETA-GLUCURONIDASE"/>
    <property type="match status" value="1"/>
</dbReference>
<dbReference type="GO" id="GO:0005975">
    <property type="term" value="P:carbohydrate metabolic process"/>
    <property type="evidence" value="ECO:0007669"/>
    <property type="project" value="InterPro"/>
</dbReference>
<name>A0A5N5SPJ4_9CRUS</name>
<keyword evidence="2" id="KW-0732">Signal</keyword>
<keyword evidence="4" id="KW-1185">Reference proteome</keyword>
<reference evidence="3 4" key="1">
    <citation type="journal article" date="2019" name="PLoS Biol.">
        <title>Sex chromosomes control vertical transmission of feminizing Wolbachia symbionts in an isopod.</title>
        <authorList>
            <person name="Becking T."/>
            <person name="Chebbi M.A."/>
            <person name="Giraud I."/>
            <person name="Moumen B."/>
            <person name="Laverre T."/>
            <person name="Caubet Y."/>
            <person name="Peccoud J."/>
            <person name="Gilbert C."/>
            <person name="Cordaux R."/>
        </authorList>
    </citation>
    <scope>NUCLEOTIDE SEQUENCE [LARGE SCALE GENOMIC DNA]</scope>
    <source>
        <strain evidence="3">ANa2</strain>
        <tissue evidence="3">Whole body excluding digestive tract and cuticle</tissue>
    </source>
</reference>
<dbReference type="SUPFAM" id="SSF49785">
    <property type="entry name" value="Galactose-binding domain-like"/>
    <property type="match status" value="1"/>
</dbReference>
<feature type="chain" id="PRO_5024310668" evidence="2">
    <location>
        <begin position="20"/>
        <end position="174"/>
    </location>
</feature>
<evidence type="ECO:0000313" key="4">
    <source>
        <dbReference type="Proteomes" id="UP000326759"/>
    </source>
</evidence>
<dbReference type="GO" id="GO:0005615">
    <property type="term" value="C:extracellular space"/>
    <property type="evidence" value="ECO:0007669"/>
    <property type="project" value="TreeGrafter"/>
</dbReference>
<accession>A0A5N5SPJ4</accession>
<protein>
    <submittedName>
        <fullName evidence="3">Beta-glucuronidase</fullName>
    </submittedName>
</protein>
<proteinExistence type="inferred from homology"/>
<dbReference type="Gene3D" id="2.60.120.260">
    <property type="entry name" value="Galactose-binding domain-like"/>
    <property type="match status" value="1"/>
</dbReference>
<dbReference type="EMBL" id="SEYY01022014">
    <property type="protein sequence ID" value="KAB7495877.1"/>
    <property type="molecule type" value="Genomic_DNA"/>
</dbReference>
<sequence length="174" mass="20249">MNIIFNTITLLSLIQLGLGDTYGGLYPRESESREVKSLDGFWDFRLAPRDDPNLGFNEKWYGKPLRLVGETIRMAVPSSYNDITQSEELRDHVGWAWYSRDFFVPNSWIKNKLRIVVRVGSAHYNSILYINGVELTSHEVPSRIFYLRLLIRFLQLRGHSSTSLSLHYTSNSYR</sequence>
<comment type="similarity">
    <text evidence="1">Belongs to the glycosyl hydrolase 2 family.</text>
</comment>
<evidence type="ECO:0000256" key="2">
    <source>
        <dbReference type="SAM" id="SignalP"/>
    </source>
</evidence>
<dbReference type="GO" id="GO:0004566">
    <property type="term" value="F:beta-glucuronidase activity"/>
    <property type="evidence" value="ECO:0007669"/>
    <property type="project" value="TreeGrafter"/>
</dbReference>
<evidence type="ECO:0000313" key="3">
    <source>
        <dbReference type="EMBL" id="KAB7495877.1"/>
    </source>
</evidence>
<evidence type="ECO:0000256" key="1">
    <source>
        <dbReference type="ARBA" id="ARBA00007401"/>
    </source>
</evidence>
<gene>
    <name evidence="3" type="primary">GUSB_1</name>
    <name evidence="3" type="ORF">Anas_11858</name>
</gene>
<comment type="caution">
    <text evidence="3">The sequence shown here is derived from an EMBL/GenBank/DDBJ whole genome shotgun (WGS) entry which is preliminary data.</text>
</comment>